<evidence type="ECO:0000256" key="3">
    <source>
        <dbReference type="ARBA" id="ARBA00022692"/>
    </source>
</evidence>
<evidence type="ECO:0000313" key="8">
    <source>
        <dbReference type="Proteomes" id="UP001190700"/>
    </source>
</evidence>
<feature type="transmembrane region" description="Helical" evidence="6">
    <location>
        <begin position="51"/>
        <end position="69"/>
    </location>
</feature>
<dbReference type="PANTHER" id="PTHR43124">
    <property type="entry name" value="PURINE EFFLUX PUMP PBUE"/>
    <property type="match status" value="1"/>
</dbReference>
<reference evidence="7 8" key="1">
    <citation type="journal article" date="2015" name="Genome Biol. Evol.">
        <title>Comparative Genomics of a Bacterivorous Green Alga Reveals Evolutionary Causalities and Consequences of Phago-Mixotrophic Mode of Nutrition.</title>
        <authorList>
            <person name="Burns J.A."/>
            <person name="Paasch A."/>
            <person name="Narechania A."/>
            <person name="Kim E."/>
        </authorList>
    </citation>
    <scope>NUCLEOTIDE SEQUENCE [LARGE SCALE GENOMIC DNA]</scope>
    <source>
        <strain evidence="7 8">PLY_AMNH</strain>
    </source>
</reference>
<evidence type="ECO:0000256" key="5">
    <source>
        <dbReference type="ARBA" id="ARBA00023136"/>
    </source>
</evidence>
<keyword evidence="2" id="KW-1003">Cell membrane</keyword>
<protein>
    <recommendedName>
        <fullName evidence="9">Major facilitator superfamily (MFS) profile domain-containing protein</fullName>
    </recommendedName>
</protein>
<gene>
    <name evidence="7" type="ORF">CYMTET_17860</name>
</gene>
<evidence type="ECO:0000256" key="2">
    <source>
        <dbReference type="ARBA" id="ARBA00022475"/>
    </source>
</evidence>
<feature type="transmembrane region" description="Helical" evidence="6">
    <location>
        <begin position="89"/>
        <end position="113"/>
    </location>
</feature>
<feature type="transmembrane region" description="Helical" evidence="6">
    <location>
        <begin position="120"/>
        <end position="142"/>
    </location>
</feature>
<sequence>MSRALALVPIMYTLSPITSAPLGKWLSPWQLMALSLLLCALALGGLSVSEGFLVFVICTCVIGICKGWLDPACLFATRTLFSPDKRSRTTPLIELSFGMCSLVGLPLTGLLLAASWRLTFLVLAAVAALCAVLAGAVTKALMDVMTSSESVSEERAEGSVRLPEAAQPPAFWQSCKLLWRSPAAIGLLVSILGYGMVLDSLFIIFGIYYQEEHDLELSEIALVTFAVGAAETIAEVTPSFQEPMKYAFGETATNPCSRYTVQKTQTGCVSLAPPESSPGRYVRRPG</sequence>
<dbReference type="AlphaFoldDB" id="A0AAE0G919"/>
<organism evidence="7 8">
    <name type="scientific">Cymbomonas tetramitiformis</name>
    <dbReference type="NCBI Taxonomy" id="36881"/>
    <lineage>
        <taxon>Eukaryota</taxon>
        <taxon>Viridiplantae</taxon>
        <taxon>Chlorophyta</taxon>
        <taxon>Pyramimonadophyceae</taxon>
        <taxon>Pyramimonadales</taxon>
        <taxon>Pyramimonadaceae</taxon>
        <taxon>Cymbomonas</taxon>
    </lineage>
</organism>
<evidence type="ECO:0000313" key="7">
    <source>
        <dbReference type="EMBL" id="KAK3273925.1"/>
    </source>
</evidence>
<proteinExistence type="predicted"/>
<keyword evidence="4 6" id="KW-1133">Transmembrane helix</keyword>
<dbReference type="InterPro" id="IPR011701">
    <property type="entry name" value="MFS"/>
</dbReference>
<accession>A0AAE0G919</accession>
<comment type="subcellular location">
    <subcellularLocation>
        <location evidence="1">Cell membrane</location>
        <topology evidence="1">Multi-pass membrane protein</topology>
    </subcellularLocation>
</comment>
<evidence type="ECO:0008006" key="9">
    <source>
        <dbReference type="Google" id="ProtNLM"/>
    </source>
</evidence>
<dbReference type="Gene3D" id="1.20.1250.20">
    <property type="entry name" value="MFS general substrate transporter like domains"/>
    <property type="match status" value="1"/>
</dbReference>
<evidence type="ECO:0000256" key="4">
    <source>
        <dbReference type="ARBA" id="ARBA00022989"/>
    </source>
</evidence>
<dbReference type="PANTHER" id="PTHR43124:SF3">
    <property type="entry name" value="CHLORAMPHENICOL EFFLUX PUMP RV0191"/>
    <property type="match status" value="1"/>
</dbReference>
<dbReference type="Pfam" id="PF07690">
    <property type="entry name" value="MFS_1"/>
    <property type="match status" value="1"/>
</dbReference>
<keyword evidence="5 6" id="KW-0472">Membrane</keyword>
<evidence type="ECO:0000256" key="6">
    <source>
        <dbReference type="SAM" id="Phobius"/>
    </source>
</evidence>
<dbReference type="InterPro" id="IPR050189">
    <property type="entry name" value="MFS_Efflux_Transporters"/>
</dbReference>
<dbReference type="EMBL" id="LGRX02008124">
    <property type="protein sequence ID" value="KAK3273925.1"/>
    <property type="molecule type" value="Genomic_DNA"/>
</dbReference>
<dbReference type="GO" id="GO:0022857">
    <property type="term" value="F:transmembrane transporter activity"/>
    <property type="evidence" value="ECO:0007669"/>
    <property type="project" value="InterPro"/>
</dbReference>
<dbReference type="GO" id="GO:0005886">
    <property type="term" value="C:plasma membrane"/>
    <property type="evidence" value="ECO:0007669"/>
    <property type="project" value="UniProtKB-SubCell"/>
</dbReference>
<name>A0AAE0G919_9CHLO</name>
<dbReference type="InterPro" id="IPR036259">
    <property type="entry name" value="MFS_trans_sf"/>
</dbReference>
<dbReference type="SUPFAM" id="SSF103473">
    <property type="entry name" value="MFS general substrate transporter"/>
    <property type="match status" value="1"/>
</dbReference>
<feature type="transmembrane region" description="Helical" evidence="6">
    <location>
        <begin position="183"/>
        <end position="209"/>
    </location>
</feature>
<comment type="caution">
    <text evidence="7">The sequence shown here is derived from an EMBL/GenBank/DDBJ whole genome shotgun (WGS) entry which is preliminary data.</text>
</comment>
<feature type="transmembrane region" description="Helical" evidence="6">
    <location>
        <begin position="29"/>
        <end position="46"/>
    </location>
</feature>
<dbReference type="Proteomes" id="UP001190700">
    <property type="component" value="Unassembled WGS sequence"/>
</dbReference>
<keyword evidence="3 6" id="KW-0812">Transmembrane</keyword>
<keyword evidence="8" id="KW-1185">Reference proteome</keyword>
<evidence type="ECO:0000256" key="1">
    <source>
        <dbReference type="ARBA" id="ARBA00004651"/>
    </source>
</evidence>